<dbReference type="Gene3D" id="2.60.40.1120">
    <property type="entry name" value="Carboxypeptidase-like, regulatory domain"/>
    <property type="match status" value="1"/>
</dbReference>
<accession>A0A7J5TTH6</accession>
<dbReference type="SUPFAM" id="SSF49464">
    <property type="entry name" value="Carboxypeptidase regulatory domain-like"/>
    <property type="match status" value="1"/>
</dbReference>
<name>A0A7J5TTH6_9BACT</name>
<gene>
    <name evidence="1" type="ORF">F5984_23505</name>
</gene>
<organism evidence="1 2">
    <name type="scientific">Rudanella paleaurantiibacter</name>
    <dbReference type="NCBI Taxonomy" id="2614655"/>
    <lineage>
        <taxon>Bacteria</taxon>
        <taxon>Pseudomonadati</taxon>
        <taxon>Bacteroidota</taxon>
        <taxon>Cytophagia</taxon>
        <taxon>Cytophagales</taxon>
        <taxon>Cytophagaceae</taxon>
        <taxon>Rudanella</taxon>
    </lineage>
</organism>
<dbReference type="EMBL" id="WELI01000013">
    <property type="protein sequence ID" value="KAB7726879.1"/>
    <property type="molecule type" value="Genomic_DNA"/>
</dbReference>
<dbReference type="RefSeq" id="WP_152126665.1">
    <property type="nucleotide sequence ID" value="NZ_WELI01000013.1"/>
</dbReference>
<keyword evidence="2" id="KW-1185">Reference proteome</keyword>
<evidence type="ECO:0008006" key="3">
    <source>
        <dbReference type="Google" id="ProtNLM"/>
    </source>
</evidence>
<protein>
    <recommendedName>
        <fullName evidence="3">Carboxypeptidase-like regulatory domain-containing protein</fullName>
    </recommendedName>
</protein>
<dbReference type="Proteomes" id="UP000488299">
    <property type="component" value="Unassembled WGS sequence"/>
</dbReference>
<evidence type="ECO:0000313" key="1">
    <source>
        <dbReference type="EMBL" id="KAB7726879.1"/>
    </source>
</evidence>
<dbReference type="AlphaFoldDB" id="A0A7J5TTH6"/>
<dbReference type="InterPro" id="IPR008969">
    <property type="entry name" value="CarboxyPept-like_regulatory"/>
</dbReference>
<dbReference type="Pfam" id="PF13715">
    <property type="entry name" value="CarbopepD_reg_2"/>
    <property type="match status" value="1"/>
</dbReference>
<comment type="caution">
    <text evidence="1">The sequence shown here is derived from an EMBL/GenBank/DDBJ whole genome shotgun (WGS) entry which is preliminary data.</text>
</comment>
<reference evidence="1 2" key="1">
    <citation type="submission" date="2019-10" db="EMBL/GenBank/DDBJ databases">
        <title>Rudanella paleaurantiibacter sp. nov., isolated from sludge.</title>
        <authorList>
            <person name="Xu S.Q."/>
        </authorList>
    </citation>
    <scope>NUCLEOTIDE SEQUENCE [LARGE SCALE GENOMIC DNA]</scope>
    <source>
        <strain evidence="1 2">HX-22-17</strain>
    </source>
</reference>
<evidence type="ECO:0000313" key="2">
    <source>
        <dbReference type="Proteomes" id="UP000488299"/>
    </source>
</evidence>
<sequence length="308" mass="34972">MNYVFLLVFSWVSLGSCLAQYTLKGVVLDSANSRPLEYASVVNLSLNKIAFTDEEGQFQLVVNSKSDRIQITNMGYNPRTVMGLTEGQSVRVLLTEAPILIEEVSVRKRNVQKRSVELGFHNEETYSTNPGPGGEISTTYAVFIKNAQSIDGLIDRAYFKLGKYVIGRNGFSKARVRIFSVNRNTGLPETDLLRENTIVRINPFSQSFSIDLEKLRIPFPNEGVFVGLEFFCYTERKPTGKGRYAIKTNCPHIAVTKMKNYKEVGGCFYHVYDFAKRTWQWVDISAGDYSKAFVNQVWKFGIKVSYYD</sequence>
<proteinExistence type="predicted"/>